<proteinExistence type="predicted"/>
<dbReference type="EMBL" id="CH480823">
    <property type="protein sequence ID" value="EDW56002.1"/>
    <property type="molecule type" value="Genomic_DNA"/>
</dbReference>
<dbReference type="HOGENOM" id="CLU_2833901_0_0_1"/>
<dbReference type="OMA" id="GLPRWRC"/>
<feature type="compositionally biased region" description="Polar residues" evidence="1">
    <location>
        <begin position="1"/>
        <end position="12"/>
    </location>
</feature>
<name>B4I6Q4_DROSE</name>
<evidence type="ECO:0000313" key="3">
    <source>
        <dbReference type="Proteomes" id="UP000001292"/>
    </source>
</evidence>
<protein>
    <submittedName>
        <fullName evidence="2">GM22826</fullName>
    </submittedName>
</protein>
<reference evidence="2 3" key="1">
    <citation type="journal article" date="2007" name="Nature">
        <title>Evolution of genes and genomes on the Drosophila phylogeny.</title>
        <authorList>
            <consortium name="Drosophila 12 Genomes Consortium"/>
            <person name="Clark A.G."/>
            <person name="Eisen M.B."/>
            <person name="Smith D.R."/>
            <person name="Bergman C.M."/>
            <person name="Oliver B."/>
            <person name="Markow T.A."/>
            <person name="Kaufman T.C."/>
            <person name="Kellis M."/>
            <person name="Gelbart W."/>
            <person name="Iyer V.N."/>
            <person name="Pollard D.A."/>
            <person name="Sackton T.B."/>
            <person name="Larracuente A.M."/>
            <person name="Singh N.D."/>
            <person name="Abad J.P."/>
            <person name="Abt D.N."/>
            <person name="Adryan B."/>
            <person name="Aguade M."/>
            <person name="Akashi H."/>
            <person name="Anderson W.W."/>
            <person name="Aquadro C.F."/>
            <person name="Ardell D.H."/>
            <person name="Arguello R."/>
            <person name="Artieri C.G."/>
            <person name="Barbash D.A."/>
            <person name="Barker D."/>
            <person name="Barsanti P."/>
            <person name="Batterham P."/>
            <person name="Batzoglou S."/>
            <person name="Begun D."/>
            <person name="Bhutkar A."/>
            <person name="Blanco E."/>
            <person name="Bosak S.A."/>
            <person name="Bradley R.K."/>
            <person name="Brand A.D."/>
            <person name="Brent M.R."/>
            <person name="Brooks A.N."/>
            <person name="Brown R.H."/>
            <person name="Butlin R.K."/>
            <person name="Caggese C."/>
            <person name="Calvi B.R."/>
            <person name="Bernardo de Carvalho A."/>
            <person name="Caspi A."/>
            <person name="Castrezana S."/>
            <person name="Celniker S.E."/>
            <person name="Chang J.L."/>
            <person name="Chapple C."/>
            <person name="Chatterji S."/>
            <person name="Chinwalla A."/>
            <person name="Civetta A."/>
            <person name="Clifton S.W."/>
            <person name="Comeron J.M."/>
            <person name="Costello J.C."/>
            <person name="Coyne J.A."/>
            <person name="Daub J."/>
            <person name="David R.G."/>
            <person name="Delcher A.L."/>
            <person name="Delehaunty K."/>
            <person name="Do C.B."/>
            <person name="Ebling H."/>
            <person name="Edwards K."/>
            <person name="Eickbush T."/>
            <person name="Evans J.D."/>
            <person name="Filipski A."/>
            <person name="Findeiss S."/>
            <person name="Freyhult E."/>
            <person name="Fulton L."/>
            <person name="Fulton R."/>
            <person name="Garcia A.C."/>
            <person name="Gardiner A."/>
            <person name="Garfield D.A."/>
            <person name="Garvin B.E."/>
            <person name="Gibson G."/>
            <person name="Gilbert D."/>
            <person name="Gnerre S."/>
            <person name="Godfrey J."/>
            <person name="Good R."/>
            <person name="Gotea V."/>
            <person name="Gravely B."/>
            <person name="Greenberg A.J."/>
            <person name="Griffiths-Jones S."/>
            <person name="Gross S."/>
            <person name="Guigo R."/>
            <person name="Gustafson E.A."/>
            <person name="Haerty W."/>
            <person name="Hahn M.W."/>
            <person name="Halligan D.L."/>
            <person name="Halpern A.L."/>
            <person name="Halter G.M."/>
            <person name="Han M.V."/>
            <person name="Heger A."/>
            <person name="Hillier L."/>
            <person name="Hinrichs A.S."/>
            <person name="Holmes I."/>
            <person name="Hoskins R.A."/>
            <person name="Hubisz M.J."/>
            <person name="Hultmark D."/>
            <person name="Huntley M.A."/>
            <person name="Jaffe D.B."/>
            <person name="Jagadeeshan S."/>
            <person name="Jeck W.R."/>
            <person name="Johnson J."/>
            <person name="Jones C.D."/>
            <person name="Jordan W.C."/>
            <person name="Karpen G.H."/>
            <person name="Kataoka E."/>
            <person name="Keightley P.D."/>
            <person name="Kheradpour P."/>
            <person name="Kirkness E.F."/>
            <person name="Koerich L.B."/>
            <person name="Kristiansen K."/>
            <person name="Kudrna D."/>
            <person name="Kulathinal R.J."/>
            <person name="Kumar S."/>
            <person name="Kwok R."/>
            <person name="Lander E."/>
            <person name="Langley C.H."/>
            <person name="Lapoint R."/>
            <person name="Lazzaro B.P."/>
            <person name="Lee S.J."/>
            <person name="Levesque L."/>
            <person name="Li R."/>
            <person name="Lin C.F."/>
            <person name="Lin M.F."/>
            <person name="Lindblad-Toh K."/>
            <person name="Llopart A."/>
            <person name="Long M."/>
            <person name="Low L."/>
            <person name="Lozovsky E."/>
            <person name="Lu J."/>
            <person name="Luo M."/>
            <person name="Machado C.A."/>
            <person name="Makalowski W."/>
            <person name="Marzo M."/>
            <person name="Matsuda M."/>
            <person name="Matzkin L."/>
            <person name="McAllister B."/>
            <person name="McBride C.S."/>
            <person name="McKernan B."/>
            <person name="McKernan K."/>
            <person name="Mendez-Lago M."/>
            <person name="Minx P."/>
            <person name="Mollenhauer M.U."/>
            <person name="Montooth K."/>
            <person name="Mount S.M."/>
            <person name="Mu X."/>
            <person name="Myers E."/>
            <person name="Negre B."/>
            <person name="Newfeld S."/>
            <person name="Nielsen R."/>
            <person name="Noor M.A."/>
            <person name="O'Grady P."/>
            <person name="Pachter L."/>
            <person name="Papaceit M."/>
            <person name="Parisi M.J."/>
            <person name="Parisi M."/>
            <person name="Parts L."/>
            <person name="Pedersen J.S."/>
            <person name="Pesole G."/>
            <person name="Phillippy A.M."/>
            <person name="Ponting C.P."/>
            <person name="Pop M."/>
            <person name="Porcelli D."/>
            <person name="Powell J.R."/>
            <person name="Prohaska S."/>
            <person name="Pruitt K."/>
            <person name="Puig M."/>
            <person name="Quesneville H."/>
            <person name="Ram K.R."/>
            <person name="Rand D."/>
            <person name="Rasmussen M.D."/>
            <person name="Reed L.K."/>
            <person name="Reenan R."/>
            <person name="Reily A."/>
            <person name="Remington K.A."/>
            <person name="Rieger T.T."/>
            <person name="Ritchie M.G."/>
            <person name="Robin C."/>
            <person name="Rogers Y.H."/>
            <person name="Rohde C."/>
            <person name="Rozas J."/>
            <person name="Rubenfield M.J."/>
            <person name="Ruiz A."/>
            <person name="Russo S."/>
            <person name="Salzberg S.L."/>
            <person name="Sanchez-Gracia A."/>
            <person name="Saranga D.J."/>
            <person name="Sato H."/>
            <person name="Schaeffer S.W."/>
            <person name="Schatz M.C."/>
            <person name="Schlenke T."/>
            <person name="Schwartz R."/>
            <person name="Segarra C."/>
            <person name="Singh R.S."/>
            <person name="Sirot L."/>
            <person name="Sirota M."/>
            <person name="Sisneros N.B."/>
            <person name="Smith C.D."/>
            <person name="Smith T.F."/>
            <person name="Spieth J."/>
            <person name="Stage D.E."/>
            <person name="Stark A."/>
            <person name="Stephan W."/>
            <person name="Strausberg R.L."/>
            <person name="Strempel S."/>
            <person name="Sturgill D."/>
            <person name="Sutton G."/>
            <person name="Sutton G.G."/>
            <person name="Tao W."/>
            <person name="Teichmann S."/>
            <person name="Tobari Y.N."/>
            <person name="Tomimura Y."/>
            <person name="Tsolas J.M."/>
            <person name="Valente V.L."/>
            <person name="Venter E."/>
            <person name="Venter J.C."/>
            <person name="Vicario S."/>
            <person name="Vieira F.G."/>
            <person name="Vilella A.J."/>
            <person name="Villasante A."/>
            <person name="Walenz B."/>
            <person name="Wang J."/>
            <person name="Wasserman M."/>
            <person name="Watts T."/>
            <person name="Wilson D."/>
            <person name="Wilson R.K."/>
            <person name="Wing R.A."/>
            <person name="Wolfner M.F."/>
            <person name="Wong A."/>
            <person name="Wong G.K."/>
            <person name="Wu C.I."/>
            <person name="Wu G."/>
            <person name="Yamamoto D."/>
            <person name="Yang H.P."/>
            <person name="Yang S.P."/>
            <person name="Yorke J.A."/>
            <person name="Yoshida K."/>
            <person name="Zdobnov E."/>
            <person name="Zhang P."/>
            <person name="Zhang Y."/>
            <person name="Zimin A.V."/>
            <person name="Baldwin J."/>
            <person name="Abdouelleil A."/>
            <person name="Abdulkadir J."/>
            <person name="Abebe A."/>
            <person name="Abera B."/>
            <person name="Abreu J."/>
            <person name="Acer S.C."/>
            <person name="Aftuck L."/>
            <person name="Alexander A."/>
            <person name="An P."/>
            <person name="Anderson E."/>
            <person name="Anderson S."/>
            <person name="Arachi H."/>
            <person name="Azer M."/>
            <person name="Bachantsang P."/>
            <person name="Barry A."/>
            <person name="Bayul T."/>
            <person name="Berlin A."/>
            <person name="Bessette D."/>
            <person name="Bloom T."/>
            <person name="Blye J."/>
            <person name="Boguslavskiy L."/>
            <person name="Bonnet C."/>
            <person name="Boukhgalter B."/>
            <person name="Bourzgui I."/>
            <person name="Brown A."/>
            <person name="Cahill P."/>
            <person name="Channer S."/>
            <person name="Cheshatsang Y."/>
            <person name="Chuda L."/>
            <person name="Citroen M."/>
            <person name="Collymore A."/>
            <person name="Cooke P."/>
            <person name="Costello M."/>
            <person name="D'Aco K."/>
            <person name="Daza R."/>
            <person name="De Haan G."/>
            <person name="DeGray S."/>
            <person name="DeMaso C."/>
            <person name="Dhargay N."/>
            <person name="Dooley K."/>
            <person name="Dooley E."/>
            <person name="Doricent M."/>
            <person name="Dorje P."/>
            <person name="Dorjee K."/>
            <person name="Dupes A."/>
            <person name="Elong R."/>
            <person name="Falk J."/>
            <person name="Farina A."/>
            <person name="Faro S."/>
            <person name="Ferguson D."/>
            <person name="Fisher S."/>
            <person name="Foley C.D."/>
            <person name="Franke A."/>
            <person name="Friedrich D."/>
            <person name="Gadbois L."/>
            <person name="Gearin G."/>
            <person name="Gearin C.R."/>
            <person name="Giannoukos G."/>
            <person name="Goode T."/>
            <person name="Graham J."/>
            <person name="Grandbois E."/>
            <person name="Grewal S."/>
            <person name="Gyaltsen K."/>
            <person name="Hafez N."/>
            <person name="Hagos B."/>
            <person name="Hall J."/>
            <person name="Henson C."/>
            <person name="Hollinger A."/>
            <person name="Honan T."/>
            <person name="Huard M.D."/>
            <person name="Hughes L."/>
            <person name="Hurhula B."/>
            <person name="Husby M.E."/>
            <person name="Kamat A."/>
            <person name="Kanga B."/>
            <person name="Kashin S."/>
            <person name="Khazanovich D."/>
            <person name="Kisner P."/>
            <person name="Lance K."/>
            <person name="Lara M."/>
            <person name="Lee W."/>
            <person name="Lennon N."/>
            <person name="Letendre F."/>
            <person name="LeVine R."/>
            <person name="Lipovsky A."/>
            <person name="Liu X."/>
            <person name="Liu J."/>
            <person name="Liu S."/>
            <person name="Lokyitsang T."/>
            <person name="Lokyitsang Y."/>
            <person name="Lubonja R."/>
            <person name="Lui A."/>
            <person name="MacDonald P."/>
            <person name="Magnisalis V."/>
            <person name="Maru K."/>
            <person name="Matthews C."/>
            <person name="McCusker W."/>
            <person name="McDonough S."/>
            <person name="Mehta T."/>
            <person name="Meldrim J."/>
            <person name="Meneus L."/>
            <person name="Mihai O."/>
            <person name="Mihalev A."/>
            <person name="Mihova T."/>
            <person name="Mittelman R."/>
            <person name="Mlenga V."/>
            <person name="Montmayeur A."/>
            <person name="Mulrain L."/>
            <person name="Navidi A."/>
            <person name="Naylor J."/>
            <person name="Negash T."/>
            <person name="Nguyen T."/>
            <person name="Nguyen N."/>
            <person name="Nicol R."/>
            <person name="Norbu C."/>
            <person name="Norbu N."/>
            <person name="Novod N."/>
            <person name="O'Neill B."/>
            <person name="Osman S."/>
            <person name="Markiewicz E."/>
            <person name="Oyono O.L."/>
            <person name="Patti C."/>
            <person name="Phunkhang P."/>
            <person name="Pierre F."/>
            <person name="Priest M."/>
            <person name="Raghuraman S."/>
            <person name="Rege F."/>
            <person name="Reyes R."/>
            <person name="Rise C."/>
            <person name="Rogov P."/>
            <person name="Ross K."/>
            <person name="Ryan E."/>
            <person name="Settipalli S."/>
            <person name="Shea T."/>
            <person name="Sherpa N."/>
            <person name="Shi L."/>
            <person name="Shih D."/>
            <person name="Sparrow T."/>
            <person name="Spaulding J."/>
            <person name="Stalker J."/>
            <person name="Stange-Thomann N."/>
            <person name="Stavropoulos S."/>
            <person name="Stone C."/>
            <person name="Strader C."/>
            <person name="Tesfaye S."/>
            <person name="Thomson T."/>
            <person name="Thoulutsang Y."/>
            <person name="Thoulutsang D."/>
            <person name="Topham K."/>
            <person name="Topping I."/>
            <person name="Tsamla T."/>
            <person name="Vassiliev H."/>
            <person name="Vo A."/>
            <person name="Wangchuk T."/>
            <person name="Wangdi T."/>
            <person name="Weiand M."/>
            <person name="Wilkinson J."/>
            <person name="Wilson A."/>
            <person name="Yadav S."/>
            <person name="Young G."/>
            <person name="Yu Q."/>
            <person name="Zembek L."/>
            <person name="Zhong D."/>
            <person name="Zimmer A."/>
            <person name="Zwirko Z."/>
            <person name="Jaffe D.B."/>
            <person name="Alvarez P."/>
            <person name="Brockman W."/>
            <person name="Butler J."/>
            <person name="Chin C."/>
            <person name="Gnerre S."/>
            <person name="Grabherr M."/>
            <person name="Kleber M."/>
            <person name="Mauceli E."/>
            <person name="MacCallum I."/>
        </authorList>
    </citation>
    <scope>NUCLEOTIDE SEQUENCE [LARGE SCALE GENOMIC DNA]</scope>
    <source>
        <strain evidence="3">Rob3c / Tucson 14021-0248.25</strain>
    </source>
</reference>
<gene>
    <name evidence="2" type="primary">Dsec\GM22826</name>
    <name evidence="2" type="ORF">Dsec_GM22826</name>
</gene>
<organism evidence="3">
    <name type="scientific">Drosophila sechellia</name>
    <name type="common">Fruit fly</name>
    <dbReference type="NCBI Taxonomy" id="7238"/>
    <lineage>
        <taxon>Eukaryota</taxon>
        <taxon>Metazoa</taxon>
        <taxon>Ecdysozoa</taxon>
        <taxon>Arthropoda</taxon>
        <taxon>Hexapoda</taxon>
        <taxon>Insecta</taxon>
        <taxon>Pterygota</taxon>
        <taxon>Neoptera</taxon>
        <taxon>Endopterygota</taxon>
        <taxon>Diptera</taxon>
        <taxon>Brachycera</taxon>
        <taxon>Muscomorpha</taxon>
        <taxon>Ephydroidea</taxon>
        <taxon>Drosophilidae</taxon>
        <taxon>Drosophila</taxon>
        <taxon>Sophophora</taxon>
    </lineage>
</organism>
<sequence>MPSQEPQNNGSADQDLRREEQEQQQKVAVVEEVVQCCSGGDQDGERSAIGLPRWRCLRLPTAVAFA</sequence>
<dbReference type="Proteomes" id="UP000001292">
    <property type="component" value="Unassembled WGS sequence"/>
</dbReference>
<feature type="compositionally biased region" description="Basic and acidic residues" evidence="1">
    <location>
        <begin position="14"/>
        <end position="23"/>
    </location>
</feature>
<evidence type="ECO:0000313" key="2">
    <source>
        <dbReference type="EMBL" id="EDW56002.1"/>
    </source>
</evidence>
<feature type="region of interest" description="Disordered" evidence="1">
    <location>
        <begin position="1"/>
        <end position="25"/>
    </location>
</feature>
<dbReference type="AlphaFoldDB" id="B4I6Q4"/>
<accession>B4I6Q4</accession>
<evidence type="ECO:0000256" key="1">
    <source>
        <dbReference type="SAM" id="MobiDB-lite"/>
    </source>
</evidence>
<keyword evidence="3" id="KW-1185">Reference proteome</keyword>